<dbReference type="InParanoid" id="A0A409W426"/>
<dbReference type="EMBL" id="NHYE01005414">
    <property type="protein sequence ID" value="PPQ73263.1"/>
    <property type="molecule type" value="Genomic_DNA"/>
</dbReference>
<dbReference type="Proteomes" id="UP000284706">
    <property type="component" value="Unassembled WGS sequence"/>
</dbReference>
<evidence type="ECO:0000313" key="2">
    <source>
        <dbReference type="EMBL" id="PPQ73263.1"/>
    </source>
</evidence>
<protein>
    <submittedName>
        <fullName evidence="2">Uncharacterized protein</fullName>
    </submittedName>
</protein>
<comment type="caution">
    <text evidence="2">The sequence shown here is derived from an EMBL/GenBank/DDBJ whole genome shotgun (WGS) entry which is preliminary data.</text>
</comment>
<name>A0A409W426_9AGAR</name>
<feature type="compositionally biased region" description="Basic residues" evidence="1">
    <location>
        <begin position="93"/>
        <end position="105"/>
    </location>
</feature>
<organism evidence="2 3">
    <name type="scientific">Gymnopilus dilepis</name>
    <dbReference type="NCBI Taxonomy" id="231916"/>
    <lineage>
        <taxon>Eukaryota</taxon>
        <taxon>Fungi</taxon>
        <taxon>Dikarya</taxon>
        <taxon>Basidiomycota</taxon>
        <taxon>Agaricomycotina</taxon>
        <taxon>Agaricomycetes</taxon>
        <taxon>Agaricomycetidae</taxon>
        <taxon>Agaricales</taxon>
        <taxon>Agaricineae</taxon>
        <taxon>Hymenogastraceae</taxon>
        <taxon>Gymnopilus</taxon>
    </lineage>
</organism>
<feature type="region of interest" description="Disordered" evidence="1">
    <location>
        <begin position="1"/>
        <end position="63"/>
    </location>
</feature>
<reference evidence="2 3" key="1">
    <citation type="journal article" date="2018" name="Evol. Lett.">
        <title>Horizontal gene cluster transfer increased hallucinogenic mushroom diversity.</title>
        <authorList>
            <person name="Reynolds H.T."/>
            <person name="Vijayakumar V."/>
            <person name="Gluck-Thaler E."/>
            <person name="Korotkin H.B."/>
            <person name="Matheny P.B."/>
            <person name="Slot J.C."/>
        </authorList>
    </citation>
    <scope>NUCLEOTIDE SEQUENCE [LARGE SCALE GENOMIC DNA]</scope>
    <source>
        <strain evidence="2 3">SRW20</strain>
    </source>
</reference>
<dbReference type="AlphaFoldDB" id="A0A409W426"/>
<gene>
    <name evidence="2" type="ORF">CVT26_015221</name>
</gene>
<feature type="compositionally biased region" description="Low complexity" evidence="1">
    <location>
        <begin position="37"/>
        <end position="51"/>
    </location>
</feature>
<proteinExistence type="predicted"/>
<feature type="region of interest" description="Disordered" evidence="1">
    <location>
        <begin position="90"/>
        <end position="116"/>
    </location>
</feature>
<evidence type="ECO:0000256" key="1">
    <source>
        <dbReference type="SAM" id="MobiDB-lite"/>
    </source>
</evidence>
<sequence length="312" mass="34185">MPTSLPSGDEAGELKRTSEDESREPDAGEQATVTAKSIPDVSSASSSSSLPSSPPQPPAGKFYSTTAEAIANFRPSSREVVRGIAPHVFDERKRRRSHPRSRSRSPKPYWYTTAAGGEMRPSPLRGATVISWDEHSIYLEQPDTSSKRTPSIERKETALAATLERSSLGDSHGSESDLQGTTRRGRRFKTDKAGWKHFRVDIRLLKSIGVKLKSQSHRVSICNRQYDQHLPCIAFSYTGSKSLFDIALQVKTDSGGQCPNLAIDFPLGALYVAANTSFTVPETRIAQISQIIQIANDSAWIAETEARHGVDS</sequence>
<evidence type="ECO:0000313" key="3">
    <source>
        <dbReference type="Proteomes" id="UP000284706"/>
    </source>
</evidence>
<keyword evidence="3" id="KW-1185">Reference proteome</keyword>
<dbReference type="OrthoDB" id="3066663at2759"/>
<feature type="region of interest" description="Disordered" evidence="1">
    <location>
        <begin position="163"/>
        <end position="185"/>
    </location>
</feature>
<feature type="compositionally biased region" description="Basic and acidic residues" evidence="1">
    <location>
        <begin position="12"/>
        <end position="26"/>
    </location>
</feature>
<accession>A0A409W426</accession>